<dbReference type="AlphaFoldDB" id="A0A0V1C5S9"/>
<sequence>MPSYWNSVETDPEWLNFSILNVLAIEKSYIWLMCDKLEGSGKCCGK</sequence>
<evidence type="ECO:0000313" key="1">
    <source>
        <dbReference type="EMBL" id="KRY44099.1"/>
    </source>
</evidence>
<name>A0A0V1C5S9_TRIBR</name>
<comment type="caution">
    <text evidence="1">The sequence shown here is derived from an EMBL/GenBank/DDBJ whole genome shotgun (WGS) entry which is preliminary data.</text>
</comment>
<dbReference type="EMBL" id="JYDI01000731">
    <property type="protein sequence ID" value="KRY44099.1"/>
    <property type="molecule type" value="Genomic_DNA"/>
</dbReference>
<accession>A0A0V1C5S9</accession>
<evidence type="ECO:0000313" key="2">
    <source>
        <dbReference type="Proteomes" id="UP000054653"/>
    </source>
</evidence>
<dbReference type="Proteomes" id="UP000054653">
    <property type="component" value="Unassembled WGS sequence"/>
</dbReference>
<keyword evidence="2" id="KW-1185">Reference proteome</keyword>
<proteinExistence type="predicted"/>
<organism evidence="1 2">
    <name type="scientific">Trichinella britovi</name>
    <name type="common">Parasitic roundworm</name>
    <dbReference type="NCBI Taxonomy" id="45882"/>
    <lineage>
        <taxon>Eukaryota</taxon>
        <taxon>Metazoa</taxon>
        <taxon>Ecdysozoa</taxon>
        <taxon>Nematoda</taxon>
        <taxon>Enoplea</taxon>
        <taxon>Dorylaimia</taxon>
        <taxon>Trichinellida</taxon>
        <taxon>Trichinellidae</taxon>
        <taxon>Trichinella</taxon>
    </lineage>
</organism>
<reference evidence="1 2" key="1">
    <citation type="submission" date="2015-01" db="EMBL/GenBank/DDBJ databases">
        <title>Evolution of Trichinella species and genotypes.</title>
        <authorList>
            <person name="Korhonen P.K."/>
            <person name="Edoardo P."/>
            <person name="Giuseppe L.R."/>
            <person name="Gasser R.B."/>
        </authorList>
    </citation>
    <scope>NUCLEOTIDE SEQUENCE [LARGE SCALE GENOMIC DNA]</scope>
    <source>
        <strain evidence="1">ISS120</strain>
    </source>
</reference>
<protein>
    <submittedName>
        <fullName evidence="1">Uncharacterized protein</fullName>
    </submittedName>
</protein>
<gene>
    <name evidence="1" type="ORF">T03_13285</name>
</gene>